<dbReference type="EMBL" id="CAEZXV010000034">
    <property type="protein sequence ID" value="CAB4699058.1"/>
    <property type="molecule type" value="Genomic_DNA"/>
</dbReference>
<evidence type="ECO:0000256" key="6">
    <source>
        <dbReference type="ARBA" id="ARBA00023102"/>
    </source>
</evidence>
<dbReference type="InterPro" id="IPR004839">
    <property type="entry name" value="Aminotransferase_I/II_large"/>
</dbReference>
<dbReference type="InterPro" id="IPR015424">
    <property type="entry name" value="PyrdxlP-dep_Trfase"/>
</dbReference>
<dbReference type="PANTHER" id="PTHR42885:SF2">
    <property type="entry name" value="HISTIDINOL-PHOSPHATE AMINOTRANSFERASE"/>
    <property type="match status" value="1"/>
</dbReference>
<keyword evidence="6" id="KW-0368">Histidine biosynthesis</keyword>
<dbReference type="GO" id="GO:0030170">
    <property type="term" value="F:pyridoxal phosphate binding"/>
    <property type="evidence" value="ECO:0007669"/>
    <property type="project" value="InterPro"/>
</dbReference>
<keyword evidence="2" id="KW-0032">Aminotransferase</keyword>
<dbReference type="NCBIfam" id="NF002877">
    <property type="entry name" value="PRK03317.1"/>
    <property type="match status" value="1"/>
</dbReference>
<evidence type="ECO:0000259" key="8">
    <source>
        <dbReference type="Pfam" id="PF00155"/>
    </source>
</evidence>
<dbReference type="PANTHER" id="PTHR42885">
    <property type="entry name" value="HISTIDINOL-PHOSPHATE AMINOTRANSFERASE-RELATED"/>
    <property type="match status" value="1"/>
</dbReference>
<dbReference type="GO" id="GO:0000105">
    <property type="term" value="P:L-histidine biosynthetic process"/>
    <property type="evidence" value="ECO:0007669"/>
    <property type="project" value="UniProtKB-KW"/>
</dbReference>
<feature type="domain" description="Aminotransferase class I/classII large" evidence="8">
    <location>
        <begin position="33"/>
        <end position="363"/>
    </location>
</feature>
<dbReference type="InterPro" id="IPR001917">
    <property type="entry name" value="Aminotrans_II_pyridoxalP_BS"/>
</dbReference>
<keyword evidence="5" id="KW-0663">Pyridoxal phosphate</keyword>
<gene>
    <name evidence="9" type="ORF">UFOPK2598_00493</name>
</gene>
<dbReference type="InterPro" id="IPR005861">
    <property type="entry name" value="HisP_aminotrans"/>
</dbReference>
<dbReference type="GO" id="GO:0004400">
    <property type="term" value="F:histidinol-phosphate transaminase activity"/>
    <property type="evidence" value="ECO:0007669"/>
    <property type="project" value="InterPro"/>
</dbReference>
<keyword evidence="3" id="KW-0028">Amino-acid biosynthesis</keyword>
<proteinExistence type="inferred from homology"/>
<dbReference type="SUPFAM" id="SSF53383">
    <property type="entry name" value="PLP-dependent transferases"/>
    <property type="match status" value="1"/>
</dbReference>
<evidence type="ECO:0000256" key="5">
    <source>
        <dbReference type="ARBA" id="ARBA00022898"/>
    </source>
</evidence>
<dbReference type="Pfam" id="PF00155">
    <property type="entry name" value="Aminotran_1_2"/>
    <property type="match status" value="1"/>
</dbReference>
<dbReference type="InterPro" id="IPR015422">
    <property type="entry name" value="PyrdxlP-dep_Trfase_small"/>
</dbReference>
<evidence type="ECO:0000313" key="9">
    <source>
        <dbReference type="EMBL" id="CAB4699058.1"/>
    </source>
</evidence>
<dbReference type="InterPro" id="IPR015421">
    <property type="entry name" value="PyrdxlP-dep_Trfase_major"/>
</dbReference>
<dbReference type="Gene3D" id="3.90.1150.10">
    <property type="entry name" value="Aspartate Aminotransferase, domain 1"/>
    <property type="match status" value="1"/>
</dbReference>
<accession>A0A6J6PR88</accession>
<evidence type="ECO:0000256" key="2">
    <source>
        <dbReference type="ARBA" id="ARBA00022576"/>
    </source>
</evidence>
<reference evidence="9" key="1">
    <citation type="submission" date="2020-05" db="EMBL/GenBank/DDBJ databases">
        <authorList>
            <person name="Chiriac C."/>
            <person name="Salcher M."/>
            <person name="Ghai R."/>
            <person name="Kavagutti S V."/>
        </authorList>
    </citation>
    <scope>NUCLEOTIDE SEQUENCE</scope>
</reference>
<dbReference type="Gene3D" id="3.40.640.10">
    <property type="entry name" value="Type I PLP-dependent aspartate aminotransferase-like (Major domain)"/>
    <property type="match status" value="1"/>
</dbReference>
<evidence type="ECO:0000256" key="7">
    <source>
        <dbReference type="ARBA" id="ARBA00029440"/>
    </source>
</evidence>
<evidence type="ECO:0000256" key="3">
    <source>
        <dbReference type="ARBA" id="ARBA00022605"/>
    </source>
</evidence>
<comment type="pathway">
    <text evidence="7">Amino-acid biosynthesis.</text>
</comment>
<organism evidence="9">
    <name type="scientific">freshwater metagenome</name>
    <dbReference type="NCBI Taxonomy" id="449393"/>
    <lineage>
        <taxon>unclassified sequences</taxon>
        <taxon>metagenomes</taxon>
        <taxon>ecological metagenomes</taxon>
    </lineage>
</organism>
<dbReference type="NCBIfam" id="TIGR01141">
    <property type="entry name" value="hisC"/>
    <property type="match status" value="1"/>
</dbReference>
<evidence type="ECO:0000256" key="4">
    <source>
        <dbReference type="ARBA" id="ARBA00022679"/>
    </source>
</evidence>
<protein>
    <submittedName>
        <fullName evidence="9">Unannotated protein</fullName>
    </submittedName>
</protein>
<dbReference type="PROSITE" id="PS00599">
    <property type="entry name" value="AA_TRANSFER_CLASS_2"/>
    <property type="match status" value="1"/>
</dbReference>
<evidence type="ECO:0000256" key="1">
    <source>
        <dbReference type="ARBA" id="ARBA00001933"/>
    </source>
</evidence>
<dbReference type="HAMAP" id="MF_01023">
    <property type="entry name" value="HisC_aminotrans_2"/>
    <property type="match status" value="1"/>
</dbReference>
<dbReference type="CDD" id="cd00609">
    <property type="entry name" value="AAT_like"/>
    <property type="match status" value="1"/>
</dbReference>
<name>A0A6J6PR88_9ZZZZ</name>
<comment type="cofactor">
    <cofactor evidence="1">
        <name>pyridoxal 5'-phosphate</name>
        <dbReference type="ChEBI" id="CHEBI:597326"/>
    </cofactor>
</comment>
<dbReference type="AlphaFoldDB" id="A0A6J6PR88"/>
<sequence length="368" mass="39540">MSGDKKISWPAWLPIRTELSDLIPYGAPQITGVTALNTNENPFKVPAVVVGKMLESLPQVLENLNRYPDRDAVELRSKLAQYINTSTNSKFLVNNIWAANGSNEILQTLMLACGGRGALGFLPSYSVHPLIAKATGTKWIAGERKSDFGLDLDSALSQIADVKPGLTFITTPNNPTGTCTAIADIERLAQACLAINGVLIVDEAYQEFSDEISAVSLISKYPNVVVVRTMSKAFAFAGARVGYAIADEAMISAALVTRLPYHLSSATQALALTALACSELLLAEVDALISERNRVSKELEKIGFIVIPSSANFLLFSGFPNDAHQTWKALVAEGVLIRDVGLPGYLRVTIGLPAENEQFLAAIAAHRP</sequence>
<keyword evidence="4" id="KW-0808">Transferase</keyword>